<dbReference type="Proteomes" id="UP000278149">
    <property type="component" value="Unassembled WGS sequence"/>
</dbReference>
<organism evidence="2 3">
    <name type="scientific">Candidatus Korarchaeum cryptofilum</name>
    <dbReference type="NCBI Taxonomy" id="498846"/>
    <lineage>
        <taxon>Archaea</taxon>
        <taxon>Thermoproteota</taxon>
        <taxon>Candidatus Korarchaeia</taxon>
        <taxon>Candidatus Korarchaeales</taxon>
        <taxon>Candidatus Korarchaeaceae</taxon>
        <taxon>Candidatus Korarchaeum</taxon>
    </lineage>
</organism>
<sequence length="462" mass="55070">MRDNELYFMRLELPTELSDLIRRGLLSEARELLRELIRGAEGDYRRRLEFELDRLRRWAIQYPYTEMEAYEIASKKIRDLSPEEFRDLISSGCVDHITLDGDLRIYERFLPNMMWLCPSLKDRSLEREDERRIREKEELSKRAREVIESRAYPLIFRFRAEITLRALPRGERLRVWLPVPRVSALHPEVRVISYSREPYISDEMHPQRTAYFELTSGSDDTVWIEYEAVCVPRRPMEEIPDDLRELDGEPEARHREERIPHITFSEDLKHLVSSLTEGLDALERARRIWDWVVENVRYTYVHDYALFDNISEFAFTKRRGDCGVQAILLITMLRLAGIPARWQSGWYANPVDWGMHDWAQFYLEPFGWVYADPSFGHPTEDWRKDFYFGGIEGFRLSFNSEISYPFDPPKESFRSDPVDSQVGEAEWDGGNIYYDMMDSKLHLLEVRRADIRWINHSISTRF</sequence>
<name>A0A429GAU6_9CREN</name>
<evidence type="ECO:0000259" key="1">
    <source>
        <dbReference type="SMART" id="SM00460"/>
    </source>
</evidence>
<dbReference type="InterPro" id="IPR038765">
    <property type="entry name" value="Papain-like_cys_pep_sf"/>
</dbReference>
<evidence type="ECO:0000313" key="3">
    <source>
        <dbReference type="Proteomes" id="UP000278149"/>
    </source>
</evidence>
<dbReference type="Gene3D" id="3.10.620.30">
    <property type="match status" value="1"/>
</dbReference>
<dbReference type="SUPFAM" id="SSF54001">
    <property type="entry name" value="Cysteine proteinases"/>
    <property type="match status" value="1"/>
</dbReference>
<feature type="domain" description="Transglutaminase-like" evidence="1">
    <location>
        <begin position="314"/>
        <end position="375"/>
    </location>
</feature>
<reference evidence="2 3" key="1">
    <citation type="submission" date="2018-10" db="EMBL/GenBank/DDBJ databases">
        <title>Co-occurring genomic capacity for anaerobic methane metabolism and dissimilatory sulfite reduction discovered in the Korarchaeota.</title>
        <authorList>
            <person name="Mckay L.J."/>
            <person name="Dlakic M."/>
            <person name="Fields M.W."/>
            <person name="Delmont T.O."/>
            <person name="Eren A.M."/>
            <person name="Jay Z.J."/>
            <person name="Klingelsmith K.B."/>
            <person name="Rusch D.B."/>
            <person name="Inskeep W.P."/>
        </authorList>
    </citation>
    <scope>NUCLEOTIDE SEQUENCE [LARGE SCALE GENOMIC DNA]</scope>
    <source>
        <strain evidence="2 3">WS</strain>
    </source>
</reference>
<proteinExistence type="predicted"/>
<dbReference type="GeneID" id="6093566"/>
<protein>
    <submittedName>
        <fullName evidence="2">Transglutaminase domain-containing protein</fullName>
    </submittedName>
</protein>
<dbReference type="InterPro" id="IPR002931">
    <property type="entry name" value="Transglutaminase-like"/>
</dbReference>
<comment type="caution">
    <text evidence="2">The sequence shown here is derived from an EMBL/GenBank/DDBJ whole genome shotgun (WGS) entry which is preliminary data.</text>
</comment>
<gene>
    <name evidence="2" type="ORF">D9Q81_00250</name>
</gene>
<dbReference type="Pfam" id="PF01841">
    <property type="entry name" value="Transglut_core"/>
    <property type="match status" value="1"/>
</dbReference>
<dbReference type="EMBL" id="RCOR01000001">
    <property type="protein sequence ID" value="RSN70947.1"/>
    <property type="molecule type" value="Genomic_DNA"/>
</dbReference>
<dbReference type="RefSeq" id="WP_012308933.1">
    <property type="nucleotide sequence ID" value="NZ_RCOR01000001.1"/>
</dbReference>
<dbReference type="PANTHER" id="PTHR38339:SF1">
    <property type="entry name" value="TRANSGLUTAMINASE-LIKE DOMAIN-CONTAINING PROTEIN"/>
    <property type="match status" value="1"/>
</dbReference>
<dbReference type="PANTHER" id="PTHR38339">
    <property type="entry name" value="TRANSGLUTAMINASE DOMAIN PROTEIN"/>
    <property type="match status" value="1"/>
</dbReference>
<dbReference type="SMART" id="SM00460">
    <property type="entry name" value="TGc"/>
    <property type="match status" value="1"/>
</dbReference>
<evidence type="ECO:0000313" key="2">
    <source>
        <dbReference type="EMBL" id="RSN70947.1"/>
    </source>
</evidence>
<dbReference type="AlphaFoldDB" id="A0A429GAU6"/>
<dbReference type="OMA" id="NLKGDCG"/>
<accession>A0A429GAU6</accession>